<name>A0A397UGC9_9GLOM</name>
<keyword evidence="2" id="KW-1185">Reference proteome</keyword>
<protein>
    <submittedName>
        <fullName evidence="1">Uncharacterized protein</fullName>
    </submittedName>
</protein>
<accession>A0A397UGC9</accession>
<proteinExistence type="predicted"/>
<sequence length="152" mass="17790">MDDDNKLEHLIQIEEEEEEEELATEFNPHNGKSVTMIVTSPRMEYIATWSEEDKSIVGWKIVDNEQQLKHEYIISQNNNNYDEKLGLNMDENFTYKHFTVSDNKFVTVPIYEEKKKIGIFDFKTKNQLTLNLPGPEFDVGCLAFIESGEFIM</sequence>
<dbReference type="SUPFAM" id="SSF50978">
    <property type="entry name" value="WD40 repeat-like"/>
    <property type="match status" value="1"/>
</dbReference>
<gene>
    <name evidence="1" type="ORF">C2G38_332367</name>
</gene>
<evidence type="ECO:0000313" key="1">
    <source>
        <dbReference type="EMBL" id="RIB08661.1"/>
    </source>
</evidence>
<dbReference type="AlphaFoldDB" id="A0A397UGC9"/>
<evidence type="ECO:0000313" key="2">
    <source>
        <dbReference type="Proteomes" id="UP000266673"/>
    </source>
</evidence>
<comment type="caution">
    <text evidence="1">The sequence shown here is derived from an EMBL/GenBank/DDBJ whole genome shotgun (WGS) entry which is preliminary data.</text>
</comment>
<dbReference type="InterPro" id="IPR036322">
    <property type="entry name" value="WD40_repeat_dom_sf"/>
</dbReference>
<dbReference type="Gene3D" id="2.130.10.10">
    <property type="entry name" value="YVTN repeat-like/Quinoprotein amine dehydrogenase"/>
    <property type="match status" value="1"/>
</dbReference>
<dbReference type="EMBL" id="QKWP01001480">
    <property type="protein sequence ID" value="RIB08661.1"/>
    <property type="molecule type" value="Genomic_DNA"/>
</dbReference>
<dbReference type="InterPro" id="IPR015943">
    <property type="entry name" value="WD40/YVTN_repeat-like_dom_sf"/>
</dbReference>
<dbReference type="Proteomes" id="UP000266673">
    <property type="component" value="Unassembled WGS sequence"/>
</dbReference>
<organism evidence="1 2">
    <name type="scientific">Gigaspora rosea</name>
    <dbReference type="NCBI Taxonomy" id="44941"/>
    <lineage>
        <taxon>Eukaryota</taxon>
        <taxon>Fungi</taxon>
        <taxon>Fungi incertae sedis</taxon>
        <taxon>Mucoromycota</taxon>
        <taxon>Glomeromycotina</taxon>
        <taxon>Glomeromycetes</taxon>
        <taxon>Diversisporales</taxon>
        <taxon>Gigasporaceae</taxon>
        <taxon>Gigaspora</taxon>
    </lineage>
</organism>
<dbReference type="OrthoDB" id="2430085at2759"/>
<reference evidence="1 2" key="1">
    <citation type="submission" date="2018-06" db="EMBL/GenBank/DDBJ databases">
        <title>Comparative genomics reveals the genomic features of Rhizophagus irregularis, R. cerebriforme, R. diaphanum and Gigaspora rosea, and their symbiotic lifestyle signature.</title>
        <authorList>
            <person name="Morin E."/>
            <person name="San Clemente H."/>
            <person name="Chen E.C.H."/>
            <person name="De La Providencia I."/>
            <person name="Hainaut M."/>
            <person name="Kuo A."/>
            <person name="Kohler A."/>
            <person name="Murat C."/>
            <person name="Tang N."/>
            <person name="Roy S."/>
            <person name="Loubradou J."/>
            <person name="Henrissat B."/>
            <person name="Grigoriev I.V."/>
            <person name="Corradi N."/>
            <person name="Roux C."/>
            <person name="Martin F.M."/>
        </authorList>
    </citation>
    <scope>NUCLEOTIDE SEQUENCE [LARGE SCALE GENOMIC DNA]</scope>
    <source>
        <strain evidence="1 2">DAOM 194757</strain>
    </source>
</reference>